<accession>A0A9D4SNU1</accession>
<reference evidence="3" key="1">
    <citation type="journal article" date="2020" name="Cell">
        <title>Large-Scale Comparative Analyses of Tick Genomes Elucidate Their Genetic Diversity and Vector Capacities.</title>
        <authorList>
            <consortium name="Tick Genome and Microbiome Consortium (TIGMIC)"/>
            <person name="Jia N."/>
            <person name="Wang J."/>
            <person name="Shi W."/>
            <person name="Du L."/>
            <person name="Sun Y."/>
            <person name="Zhan W."/>
            <person name="Jiang J.F."/>
            <person name="Wang Q."/>
            <person name="Zhang B."/>
            <person name="Ji P."/>
            <person name="Bell-Sakyi L."/>
            <person name="Cui X.M."/>
            <person name="Yuan T.T."/>
            <person name="Jiang B.G."/>
            <person name="Yang W.F."/>
            <person name="Lam T.T."/>
            <person name="Chang Q.C."/>
            <person name="Ding S.J."/>
            <person name="Wang X.J."/>
            <person name="Zhu J.G."/>
            <person name="Ruan X.D."/>
            <person name="Zhao L."/>
            <person name="Wei J.T."/>
            <person name="Ye R.Z."/>
            <person name="Que T.C."/>
            <person name="Du C.H."/>
            <person name="Zhou Y.H."/>
            <person name="Cheng J.X."/>
            <person name="Dai P.F."/>
            <person name="Guo W.B."/>
            <person name="Han X.H."/>
            <person name="Huang E.J."/>
            <person name="Li L.F."/>
            <person name="Wei W."/>
            <person name="Gao Y.C."/>
            <person name="Liu J.Z."/>
            <person name="Shao H.Z."/>
            <person name="Wang X."/>
            <person name="Wang C.C."/>
            <person name="Yang T.C."/>
            <person name="Huo Q.B."/>
            <person name="Li W."/>
            <person name="Chen H.Y."/>
            <person name="Chen S.E."/>
            <person name="Zhou L.G."/>
            <person name="Ni X.B."/>
            <person name="Tian J.H."/>
            <person name="Sheng Y."/>
            <person name="Liu T."/>
            <person name="Pan Y.S."/>
            <person name="Xia L.Y."/>
            <person name="Li J."/>
            <person name="Zhao F."/>
            <person name="Cao W.C."/>
        </authorList>
    </citation>
    <scope>NUCLEOTIDE SEQUENCE</scope>
    <source>
        <strain evidence="3">Rsan-2018</strain>
    </source>
</reference>
<proteinExistence type="predicted"/>
<evidence type="ECO:0000313" key="3">
    <source>
        <dbReference type="EMBL" id="KAH7935329.1"/>
    </source>
</evidence>
<evidence type="ECO:0000313" key="4">
    <source>
        <dbReference type="Proteomes" id="UP000821837"/>
    </source>
</evidence>
<dbReference type="PROSITE" id="PS50879">
    <property type="entry name" value="RNASE_H_1"/>
    <property type="match status" value="1"/>
</dbReference>
<dbReference type="InterPro" id="IPR012337">
    <property type="entry name" value="RNaseH-like_sf"/>
</dbReference>
<comment type="caution">
    <text evidence="3">The sequence shown here is derived from an EMBL/GenBank/DDBJ whole genome shotgun (WGS) entry which is preliminary data.</text>
</comment>
<reference evidence="3" key="2">
    <citation type="submission" date="2021-09" db="EMBL/GenBank/DDBJ databases">
        <authorList>
            <person name="Jia N."/>
            <person name="Wang J."/>
            <person name="Shi W."/>
            <person name="Du L."/>
            <person name="Sun Y."/>
            <person name="Zhan W."/>
            <person name="Jiang J."/>
            <person name="Wang Q."/>
            <person name="Zhang B."/>
            <person name="Ji P."/>
            <person name="Sakyi L.B."/>
            <person name="Cui X."/>
            <person name="Yuan T."/>
            <person name="Jiang B."/>
            <person name="Yang W."/>
            <person name="Lam T.T.-Y."/>
            <person name="Chang Q."/>
            <person name="Ding S."/>
            <person name="Wang X."/>
            <person name="Zhu J."/>
            <person name="Ruan X."/>
            <person name="Zhao L."/>
            <person name="Wei J."/>
            <person name="Que T."/>
            <person name="Du C."/>
            <person name="Cheng J."/>
            <person name="Dai P."/>
            <person name="Han X."/>
            <person name="Huang E."/>
            <person name="Gao Y."/>
            <person name="Liu J."/>
            <person name="Shao H."/>
            <person name="Ye R."/>
            <person name="Li L."/>
            <person name="Wei W."/>
            <person name="Wang X."/>
            <person name="Wang C."/>
            <person name="Huo Q."/>
            <person name="Li W."/>
            <person name="Guo W."/>
            <person name="Chen H."/>
            <person name="Chen S."/>
            <person name="Zhou L."/>
            <person name="Zhou L."/>
            <person name="Ni X."/>
            <person name="Tian J."/>
            <person name="Zhou Y."/>
            <person name="Sheng Y."/>
            <person name="Liu T."/>
            <person name="Pan Y."/>
            <person name="Xia L."/>
            <person name="Li J."/>
            <person name="Zhao F."/>
            <person name="Cao W."/>
        </authorList>
    </citation>
    <scope>NUCLEOTIDE SEQUENCE</scope>
    <source>
        <strain evidence="3">Rsan-2018</strain>
        <tissue evidence="3">Larvae</tissue>
    </source>
</reference>
<keyword evidence="4" id="KW-1185">Reference proteome</keyword>
<evidence type="ECO:0000259" key="2">
    <source>
        <dbReference type="PROSITE" id="PS50879"/>
    </source>
</evidence>
<protein>
    <recommendedName>
        <fullName evidence="2">RNase H type-1 domain-containing protein</fullName>
    </recommendedName>
</protein>
<dbReference type="GO" id="GO:0004523">
    <property type="term" value="F:RNA-DNA hybrid ribonuclease activity"/>
    <property type="evidence" value="ECO:0007669"/>
    <property type="project" value="InterPro"/>
</dbReference>
<feature type="compositionally biased region" description="Low complexity" evidence="1">
    <location>
        <begin position="279"/>
        <end position="295"/>
    </location>
</feature>
<dbReference type="GO" id="GO:0003676">
    <property type="term" value="F:nucleic acid binding"/>
    <property type="evidence" value="ECO:0007669"/>
    <property type="project" value="InterPro"/>
</dbReference>
<dbReference type="InterPro" id="IPR036397">
    <property type="entry name" value="RNaseH_sf"/>
</dbReference>
<dbReference type="EMBL" id="JABSTV010001255">
    <property type="protein sequence ID" value="KAH7935329.1"/>
    <property type="molecule type" value="Genomic_DNA"/>
</dbReference>
<feature type="compositionally biased region" description="Pro residues" evidence="1">
    <location>
        <begin position="298"/>
        <end position="309"/>
    </location>
</feature>
<feature type="region of interest" description="Disordered" evidence="1">
    <location>
        <begin position="279"/>
        <end position="309"/>
    </location>
</feature>
<dbReference type="Gene3D" id="3.30.420.10">
    <property type="entry name" value="Ribonuclease H-like superfamily/Ribonuclease H"/>
    <property type="match status" value="1"/>
</dbReference>
<feature type="domain" description="RNase H type-1" evidence="2">
    <location>
        <begin position="160"/>
        <end position="292"/>
    </location>
</feature>
<gene>
    <name evidence="3" type="ORF">HPB52_006299</name>
</gene>
<evidence type="ECO:0000256" key="1">
    <source>
        <dbReference type="SAM" id="MobiDB-lite"/>
    </source>
</evidence>
<organism evidence="3 4">
    <name type="scientific">Rhipicephalus sanguineus</name>
    <name type="common">Brown dog tick</name>
    <name type="synonym">Ixodes sanguineus</name>
    <dbReference type="NCBI Taxonomy" id="34632"/>
    <lineage>
        <taxon>Eukaryota</taxon>
        <taxon>Metazoa</taxon>
        <taxon>Ecdysozoa</taxon>
        <taxon>Arthropoda</taxon>
        <taxon>Chelicerata</taxon>
        <taxon>Arachnida</taxon>
        <taxon>Acari</taxon>
        <taxon>Parasitiformes</taxon>
        <taxon>Ixodida</taxon>
        <taxon>Ixodoidea</taxon>
        <taxon>Ixodidae</taxon>
        <taxon>Rhipicephalinae</taxon>
        <taxon>Rhipicephalus</taxon>
        <taxon>Rhipicephalus</taxon>
    </lineage>
</organism>
<dbReference type="AlphaFoldDB" id="A0A9D4SNU1"/>
<dbReference type="Proteomes" id="UP000821837">
    <property type="component" value="Unassembled WGS sequence"/>
</dbReference>
<dbReference type="SUPFAM" id="SSF53098">
    <property type="entry name" value="Ribonuclease H-like"/>
    <property type="match status" value="1"/>
</dbReference>
<sequence>MEKAGILLGYGTPRVPKLLGPQALACRAVGTQWYRAVPVGKILYGAPIYQFSPTDTRNLELLHRATLRTITGLPKHTKTSALESAGGLLPLQDVIREAHTPHHIRMETPPQVRHLLAWDCQRLLTAMKNLIASRRFRRPIPRHNDTDGQVLVTRQLREASLDTIGIYTDAALSDGQACIAWICAQTTEYTGAYTCHLPNGTPMRAKLLGIWAATANLPYTIQKPLRVFIDSHAAYSEIFRPASEDDKAAAIQSIVRRHERADTPIEIIWMPGHTGVPGGNTAADAAAASAGGSTNISLPPPPRVIPYEP</sequence>
<dbReference type="InterPro" id="IPR002156">
    <property type="entry name" value="RNaseH_domain"/>
</dbReference>
<name>A0A9D4SNU1_RHISA</name>